<dbReference type="EMBL" id="CAJNNV010013039">
    <property type="protein sequence ID" value="CAE8601313.1"/>
    <property type="molecule type" value="Genomic_DNA"/>
</dbReference>
<organism evidence="2 3">
    <name type="scientific">Polarella glacialis</name>
    <name type="common">Dinoflagellate</name>
    <dbReference type="NCBI Taxonomy" id="89957"/>
    <lineage>
        <taxon>Eukaryota</taxon>
        <taxon>Sar</taxon>
        <taxon>Alveolata</taxon>
        <taxon>Dinophyceae</taxon>
        <taxon>Suessiales</taxon>
        <taxon>Suessiaceae</taxon>
        <taxon>Polarella</taxon>
    </lineage>
</organism>
<feature type="compositionally biased region" description="Pro residues" evidence="1">
    <location>
        <begin position="80"/>
        <end position="92"/>
    </location>
</feature>
<comment type="caution">
    <text evidence="2">The sequence shown here is derived from an EMBL/GenBank/DDBJ whole genome shotgun (WGS) entry which is preliminary data.</text>
</comment>
<protein>
    <recommendedName>
        <fullName evidence="4">Tudor domain-containing protein</fullName>
    </recommendedName>
</protein>
<dbReference type="CDD" id="cd04508">
    <property type="entry name" value="Tudor_SF"/>
    <property type="match status" value="1"/>
</dbReference>
<dbReference type="Proteomes" id="UP000654075">
    <property type="component" value="Unassembled WGS sequence"/>
</dbReference>
<feature type="region of interest" description="Disordered" evidence="1">
    <location>
        <begin position="56"/>
        <end position="108"/>
    </location>
</feature>
<dbReference type="AlphaFoldDB" id="A0A813EGP1"/>
<accession>A0A813EGP1</accession>
<evidence type="ECO:0008006" key="4">
    <source>
        <dbReference type="Google" id="ProtNLM"/>
    </source>
</evidence>
<feature type="non-terminal residue" evidence="2">
    <location>
        <position position="108"/>
    </location>
</feature>
<keyword evidence="3" id="KW-1185">Reference proteome</keyword>
<evidence type="ECO:0000313" key="2">
    <source>
        <dbReference type="EMBL" id="CAE8601313.1"/>
    </source>
</evidence>
<reference evidence="2" key="1">
    <citation type="submission" date="2021-02" db="EMBL/GenBank/DDBJ databases">
        <authorList>
            <person name="Dougan E. K."/>
            <person name="Rhodes N."/>
            <person name="Thang M."/>
            <person name="Chan C."/>
        </authorList>
    </citation>
    <scope>NUCLEOTIDE SEQUENCE</scope>
</reference>
<feature type="compositionally biased region" description="Low complexity" evidence="1">
    <location>
        <begin position="60"/>
        <end position="79"/>
    </location>
</feature>
<name>A0A813EGP1_POLGL</name>
<sequence>MSSEFYAGQKVEYFSPSYSEWIECKVAAVRPDGKVKLEHIDGTGVLKEAADASRVRAYQGGKPPAAGKAAPGAKAGAAGPPKPKAGAPPGPAAPKKAASPATSPTPGD</sequence>
<evidence type="ECO:0000313" key="3">
    <source>
        <dbReference type="Proteomes" id="UP000654075"/>
    </source>
</evidence>
<feature type="compositionally biased region" description="Low complexity" evidence="1">
    <location>
        <begin position="93"/>
        <end position="108"/>
    </location>
</feature>
<proteinExistence type="predicted"/>
<gene>
    <name evidence="2" type="ORF">PGLA1383_LOCUS19608</name>
</gene>
<evidence type="ECO:0000256" key="1">
    <source>
        <dbReference type="SAM" id="MobiDB-lite"/>
    </source>
</evidence>